<dbReference type="Proteomes" id="UP001304419">
    <property type="component" value="Chromosome 1"/>
</dbReference>
<evidence type="ECO:0000313" key="5">
    <source>
        <dbReference type="EMBL" id="WOX27952.1"/>
    </source>
</evidence>
<evidence type="ECO:0000313" key="7">
    <source>
        <dbReference type="Proteomes" id="UP001304419"/>
    </source>
</evidence>
<evidence type="ECO:0000256" key="1">
    <source>
        <dbReference type="ARBA" id="ARBA00022729"/>
    </source>
</evidence>
<accession>A0A8I2H7A4</accession>
<feature type="domain" description="Outer membrane protein beta-barrel" evidence="3">
    <location>
        <begin position="49"/>
        <end position="199"/>
    </location>
</feature>
<dbReference type="SUPFAM" id="SSF56925">
    <property type="entry name" value="OMPA-like"/>
    <property type="match status" value="1"/>
</dbReference>
<dbReference type="RefSeq" id="WP_193522057.1">
    <property type="nucleotide sequence ID" value="NZ_CBCSDF010000011.1"/>
</dbReference>
<protein>
    <submittedName>
        <fullName evidence="5">Outer membrane beta-barrel protein</fullName>
    </submittedName>
    <submittedName>
        <fullName evidence="4">Porin family protein</fullName>
    </submittedName>
</protein>
<evidence type="ECO:0000259" key="3">
    <source>
        <dbReference type="Pfam" id="PF13505"/>
    </source>
</evidence>
<dbReference type="Proteomes" id="UP000646877">
    <property type="component" value="Unassembled WGS sequence"/>
</dbReference>
<reference evidence="4" key="1">
    <citation type="submission" date="2019-10" db="EMBL/GenBank/DDBJ databases">
        <authorList>
            <person name="Paulsen S."/>
        </authorList>
    </citation>
    <scope>NUCLEOTIDE SEQUENCE</scope>
    <source>
        <strain evidence="4">LMG 19692</strain>
    </source>
</reference>
<evidence type="ECO:0000313" key="4">
    <source>
        <dbReference type="EMBL" id="NLR22344.1"/>
    </source>
</evidence>
<sequence>MKKQLFGLAVLSLPMYAKADIAIFSEVLFGKANNEFYAEQESDLGYKRASSANSDSWGLRLGVGLTDHLALEIAQHFHGESLAEYTVHVSNILSGIYQNPYDYSYRARFPIDTESLRLGIKGEIEMSTNINANIRVGMAHWQYKDVIPAQLVPTGSNSSGDSGNDIYTSIGVEYRLTDNLYVGLEYSLLNIKESKEYDKTGVVQYEHNLHDISMLLGWAF</sequence>
<proteinExistence type="predicted"/>
<evidence type="ECO:0000313" key="6">
    <source>
        <dbReference type="Proteomes" id="UP000646877"/>
    </source>
</evidence>
<name>A0A8I2H7A4_9GAMM</name>
<feature type="chain" id="PRO_5034622328" evidence="2">
    <location>
        <begin position="20"/>
        <end position="220"/>
    </location>
</feature>
<reference evidence="5 7" key="2">
    <citation type="submission" date="2023-10" db="EMBL/GenBank/DDBJ databases">
        <title>To unveil natural product biosynthetic capacity in Pseudoalteromonas.</title>
        <authorList>
            <person name="Wang J."/>
        </authorList>
    </citation>
    <scope>NUCLEOTIDE SEQUENCE [LARGE SCALE GENOMIC DNA]</scope>
    <source>
        <strain evidence="5 7">DSM 15914</strain>
    </source>
</reference>
<dbReference type="AlphaFoldDB" id="A0A8I2H7A4"/>
<dbReference type="EMBL" id="WEIA01000008">
    <property type="protein sequence ID" value="NLR22344.1"/>
    <property type="molecule type" value="Genomic_DNA"/>
</dbReference>
<dbReference type="EMBL" id="CP137578">
    <property type="protein sequence ID" value="WOX27952.1"/>
    <property type="molecule type" value="Genomic_DNA"/>
</dbReference>
<gene>
    <name evidence="4" type="ORF">F9Y85_13620</name>
    <name evidence="5" type="ORF">R5H13_15035</name>
</gene>
<dbReference type="Gene3D" id="2.40.160.20">
    <property type="match status" value="1"/>
</dbReference>
<evidence type="ECO:0000256" key="2">
    <source>
        <dbReference type="SAM" id="SignalP"/>
    </source>
</evidence>
<dbReference type="Pfam" id="PF13505">
    <property type="entry name" value="OMP_b-brl"/>
    <property type="match status" value="1"/>
</dbReference>
<feature type="signal peptide" evidence="2">
    <location>
        <begin position="1"/>
        <end position="19"/>
    </location>
</feature>
<keyword evidence="1 2" id="KW-0732">Signal</keyword>
<keyword evidence="7" id="KW-1185">Reference proteome</keyword>
<dbReference type="InterPro" id="IPR027385">
    <property type="entry name" value="Beta-barrel_OMP"/>
</dbReference>
<organism evidence="4 6">
    <name type="scientific">Pseudoalteromonas maricaloris</name>
    <dbReference type="NCBI Taxonomy" id="184924"/>
    <lineage>
        <taxon>Bacteria</taxon>
        <taxon>Pseudomonadati</taxon>
        <taxon>Pseudomonadota</taxon>
        <taxon>Gammaproteobacteria</taxon>
        <taxon>Alteromonadales</taxon>
        <taxon>Pseudoalteromonadaceae</taxon>
        <taxon>Pseudoalteromonas</taxon>
    </lineage>
</organism>
<dbReference type="InterPro" id="IPR011250">
    <property type="entry name" value="OMP/PagP_B-barrel"/>
</dbReference>